<accession>A0A7W9M1F0</accession>
<reference evidence="2 3" key="1">
    <citation type="submission" date="2020-08" db="EMBL/GenBank/DDBJ databases">
        <title>Sequencing the genomes of 1000 actinobacteria strains.</title>
        <authorList>
            <person name="Klenk H.-P."/>
        </authorList>
    </citation>
    <scope>NUCLEOTIDE SEQUENCE [LARGE SCALE GENOMIC DNA]</scope>
    <source>
        <strain evidence="2 3">DSM 45486</strain>
    </source>
</reference>
<dbReference type="RefSeq" id="WP_184921468.1">
    <property type="nucleotide sequence ID" value="NZ_JACHMO010000001.1"/>
</dbReference>
<evidence type="ECO:0000256" key="1">
    <source>
        <dbReference type="SAM" id="MobiDB-lite"/>
    </source>
</evidence>
<sequence>MPKPDIPTTRSGRNNPINVHCLDATGRPRVTQVFWDAGRLVINQPPPGGATYDLHQASELGTAVEQVRQAQFGRSGKQ</sequence>
<evidence type="ECO:0000313" key="3">
    <source>
        <dbReference type="Proteomes" id="UP000552097"/>
    </source>
</evidence>
<protein>
    <submittedName>
        <fullName evidence="2">Uncharacterized protein</fullName>
    </submittedName>
</protein>
<evidence type="ECO:0000313" key="2">
    <source>
        <dbReference type="EMBL" id="MBB5803894.1"/>
    </source>
</evidence>
<name>A0A7W9M1F0_9PSEU</name>
<comment type="caution">
    <text evidence="2">The sequence shown here is derived from an EMBL/GenBank/DDBJ whole genome shotgun (WGS) entry which is preliminary data.</text>
</comment>
<feature type="region of interest" description="Disordered" evidence="1">
    <location>
        <begin position="1"/>
        <end position="20"/>
    </location>
</feature>
<dbReference type="Proteomes" id="UP000552097">
    <property type="component" value="Unassembled WGS sequence"/>
</dbReference>
<proteinExistence type="predicted"/>
<dbReference type="AlphaFoldDB" id="A0A7W9M1F0"/>
<feature type="compositionally biased region" description="Polar residues" evidence="1">
    <location>
        <begin position="8"/>
        <end position="17"/>
    </location>
</feature>
<gene>
    <name evidence="2" type="ORF">F4560_003662</name>
</gene>
<dbReference type="EMBL" id="JACHMO010000001">
    <property type="protein sequence ID" value="MBB5803894.1"/>
    <property type="molecule type" value="Genomic_DNA"/>
</dbReference>
<keyword evidence="3" id="KW-1185">Reference proteome</keyword>
<organism evidence="2 3">
    <name type="scientific">Saccharothrix ecbatanensis</name>
    <dbReference type="NCBI Taxonomy" id="1105145"/>
    <lineage>
        <taxon>Bacteria</taxon>
        <taxon>Bacillati</taxon>
        <taxon>Actinomycetota</taxon>
        <taxon>Actinomycetes</taxon>
        <taxon>Pseudonocardiales</taxon>
        <taxon>Pseudonocardiaceae</taxon>
        <taxon>Saccharothrix</taxon>
    </lineage>
</organism>